<dbReference type="SMART" id="SM00052">
    <property type="entry name" value="EAL"/>
    <property type="match status" value="1"/>
</dbReference>
<dbReference type="InterPro" id="IPR029787">
    <property type="entry name" value="Nucleotide_cyclase"/>
</dbReference>
<dbReference type="CDD" id="cd01949">
    <property type="entry name" value="GGDEF"/>
    <property type="match status" value="1"/>
</dbReference>
<dbReference type="SMART" id="SM00267">
    <property type="entry name" value="GGDEF"/>
    <property type="match status" value="1"/>
</dbReference>
<dbReference type="EMBL" id="LHUR01000036">
    <property type="protein sequence ID" value="KOA18640.1"/>
    <property type="molecule type" value="Genomic_DNA"/>
</dbReference>
<evidence type="ECO:0000313" key="3">
    <source>
        <dbReference type="EMBL" id="KOA18640.1"/>
    </source>
</evidence>
<dbReference type="SUPFAM" id="SSF141868">
    <property type="entry name" value="EAL domain-like"/>
    <property type="match status" value="1"/>
</dbReference>
<dbReference type="CDD" id="cd01948">
    <property type="entry name" value="EAL"/>
    <property type="match status" value="1"/>
</dbReference>
<keyword evidence="3" id="KW-0378">Hydrolase</keyword>
<feature type="domain" description="GGDEF" evidence="2">
    <location>
        <begin position="447"/>
        <end position="583"/>
    </location>
</feature>
<dbReference type="SMART" id="SM01204">
    <property type="entry name" value="FIST_C"/>
    <property type="match status" value="1"/>
</dbReference>
<protein>
    <submittedName>
        <fullName evidence="3">Cyclic di-GMP phosphodiesterase CdpA</fullName>
        <ecNumber evidence="3">3.1.4.52</ecNumber>
    </submittedName>
</protein>
<accession>A0A0L6Z6Q5</accession>
<name>A0A0L6Z6Q5_9CLOT</name>
<evidence type="ECO:0000259" key="1">
    <source>
        <dbReference type="PROSITE" id="PS50883"/>
    </source>
</evidence>
<dbReference type="EC" id="3.1.4.52" evidence="3"/>
<dbReference type="PATRIC" id="fig|1121318.3.peg.2934"/>
<dbReference type="GO" id="GO:0071111">
    <property type="term" value="F:cyclic-guanylate-specific phosphodiesterase activity"/>
    <property type="evidence" value="ECO:0007669"/>
    <property type="project" value="UniProtKB-EC"/>
</dbReference>
<organism evidence="3 4">
    <name type="scientific">Clostridium homopropionicum DSM 5847</name>
    <dbReference type="NCBI Taxonomy" id="1121318"/>
    <lineage>
        <taxon>Bacteria</taxon>
        <taxon>Bacillati</taxon>
        <taxon>Bacillota</taxon>
        <taxon>Clostridia</taxon>
        <taxon>Eubacteriales</taxon>
        <taxon>Clostridiaceae</taxon>
        <taxon>Clostridium</taxon>
    </lineage>
</organism>
<reference evidence="4" key="1">
    <citation type="submission" date="2015-08" db="EMBL/GenBank/DDBJ databases">
        <title>Genome sequence of the strict anaerobe Clostridium homopropionicum LuHBu1 (DSM 5847T).</title>
        <authorList>
            <person name="Poehlein A."/>
            <person name="Beck M."/>
            <person name="Schiel-Bengelsdorf B."/>
            <person name="Bengelsdorf F.R."/>
            <person name="Daniel R."/>
            <person name="Duerre P."/>
        </authorList>
    </citation>
    <scope>NUCLEOTIDE SEQUENCE [LARGE SCALE GENOMIC DNA]</scope>
    <source>
        <strain evidence="4">DSM 5847</strain>
    </source>
</reference>
<dbReference type="InterPro" id="IPR001633">
    <property type="entry name" value="EAL_dom"/>
</dbReference>
<dbReference type="PROSITE" id="PS50883">
    <property type="entry name" value="EAL"/>
    <property type="match status" value="1"/>
</dbReference>
<dbReference type="PANTHER" id="PTHR33121:SF71">
    <property type="entry name" value="OXYGEN SENSOR PROTEIN DOSP"/>
    <property type="match status" value="1"/>
</dbReference>
<dbReference type="InterPro" id="IPR000160">
    <property type="entry name" value="GGDEF_dom"/>
</dbReference>
<feature type="domain" description="EAL" evidence="1">
    <location>
        <begin position="586"/>
        <end position="823"/>
    </location>
</feature>
<dbReference type="InterPro" id="IPR013702">
    <property type="entry name" value="FIST_domain_N"/>
</dbReference>
<dbReference type="Pfam" id="PF00563">
    <property type="entry name" value="EAL"/>
    <property type="match status" value="1"/>
</dbReference>
<dbReference type="InterPro" id="IPR043128">
    <property type="entry name" value="Rev_trsase/Diguanyl_cyclase"/>
</dbReference>
<dbReference type="Gene3D" id="3.20.20.450">
    <property type="entry name" value="EAL domain"/>
    <property type="match status" value="1"/>
</dbReference>
<sequence length="823" mass="93749">MKTYNTRYSDYDALDKYIRENEIDKNGNILIQIFSDISNKKLLSEVIKSLKEILPQAKIIGATSSAGILDGKTVGESLILSITVFEKTKVKSIIIKEDISDYSKGLLLGKKLISPKVKAIISFISSKIDGEEFLDGINSVNSEVVVAGGVAGRAKFKDKEYVFTEEGIESKAVVAISLEGEELWVNNFSNFNWIPIGKEYVVTEAEGKIIKSIDNIPATDFYKKYIGITNKNKVSRIGARFPLMVKKKNIYLSRTVVRFTEDQGIILTSKINTGEKIRLGYGDMSEIIKGSDTLYESINNTPVESLFIYSSTSRRFFLKKTADVEISPLCSSSSTSGFYMKGEFNNINNANMLFTDTMTILTLSENKDKRIKIHSAINQRALISSCTEKTILYNLIKTTGEELTEINLRLEEKVLEKTKELKSQYFTDSLTGLQNRNKLTKDLCNNKYSKLALIDINYFKGINDFYGNNVGDSVLAELGRIIKIYSDEVSLQCFRLNSDVFAVALEREKFNLDFLEKIEILHKIIDEQCFYYREFKIFLSSTIGVAINEERLLEKAEMALNYAKRNKKSIQIYNENSDLSKDIEENLTWIKKIKDAINEDRIAPFFQPIVNNHSGNVEKYEALIRMIDEDGRAIAPYYFLDKAIKSNLYSQLTKIMLEKTFNAFKNSDYEFSINLLLEDIDNEETRNLIFQKLKEAKNPNKVVFEIVESEGIEKFDEVSKFIDKVKEMGAKVAIDDFGTGYSNFSYLMKLNVDYIKIDGSIIKDVRKDRAAEVVAKTIVTFAKELGIRTIAEFVSEEEIYNKVKSIDIDFSQGYYFSEPKAKL</sequence>
<dbReference type="Pfam" id="PF08495">
    <property type="entry name" value="FIST"/>
    <property type="match status" value="1"/>
</dbReference>
<evidence type="ECO:0000313" key="4">
    <source>
        <dbReference type="Proteomes" id="UP000037043"/>
    </source>
</evidence>
<proteinExistence type="predicted"/>
<dbReference type="RefSeq" id="WP_052222391.1">
    <property type="nucleotide sequence ID" value="NZ_LHUR01000036.1"/>
</dbReference>
<dbReference type="PANTHER" id="PTHR33121">
    <property type="entry name" value="CYCLIC DI-GMP PHOSPHODIESTERASE PDEF"/>
    <property type="match status" value="1"/>
</dbReference>
<dbReference type="PROSITE" id="PS50887">
    <property type="entry name" value="GGDEF"/>
    <property type="match status" value="1"/>
</dbReference>
<dbReference type="Pfam" id="PF00990">
    <property type="entry name" value="GGDEF"/>
    <property type="match status" value="1"/>
</dbReference>
<dbReference type="InterPro" id="IPR019494">
    <property type="entry name" value="FIST_C"/>
</dbReference>
<dbReference type="SUPFAM" id="SSF55073">
    <property type="entry name" value="Nucleotide cyclase"/>
    <property type="match status" value="1"/>
</dbReference>
<dbReference type="Pfam" id="PF10442">
    <property type="entry name" value="FIST_C"/>
    <property type="match status" value="1"/>
</dbReference>
<dbReference type="AlphaFoldDB" id="A0A0L6Z6Q5"/>
<dbReference type="InterPro" id="IPR035919">
    <property type="entry name" value="EAL_sf"/>
</dbReference>
<dbReference type="Gene3D" id="3.30.70.270">
    <property type="match status" value="1"/>
</dbReference>
<dbReference type="Proteomes" id="UP000037043">
    <property type="component" value="Unassembled WGS sequence"/>
</dbReference>
<dbReference type="SMART" id="SM00897">
    <property type="entry name" value="FIST"/>
    <property type="match status" value="1"/>
</dbReference>
<dbReference type="NCBIfam" id="TIGR00254">
    <property type="entry name" value="GGDEF"/>
    <property type="match status" value="1"/>
</dbReference>
<evidence type="ECO:0000259" key="2">
    <source>
        <dbReference type="PROSITE" id="PS50887"/>
    </source>
</evidence>
<gene>
    <name evidence="3" type="primary">cdpA</name>
    <name evidence="3" type="ORF">CLHOM_29240</name>
</gene>
<dbReference type="InterPro" id="IPR050706">
    <property type="entry name" value="Cyclic-di-GMP_PDE-like"/>
</dbReference>
<dbReference type="STRING" id="36844.SAMN04488501_11061"/>
<keyword evidence="4" id="KW-1185">Reference proteome</keyword>
<comment type="caution">
    <text evidence="3">The sequence shown here is derived from an EMBL/GenBank/DDBJ whole genome shotgun (WGS) entry which is preliminary data.</text>
</comment>